<accession>A0A0F9U2V8</accession>
<name>A0A0F9U2V8_9ZZZZ</name>
<gene>
    <name evidence="1" type="ORF">LCGC14_0657770</name>
</gene>
<organism evidence="1">
    <name type="scientific">marine sediment metagenome</name>
    <dbReference type="NCBI Taxonomy" id="412755"/>
    <lineage>
        <taxon>unclassified sequences</taxon>
        <taxon>metagenomes</taxon>
        <taxon>ecological metagenomes</taxon>
    </lineage>
</organism>
<evidence type="ECO:0000313" key="1">
    <source>
        <dbReference type="EMBL" id="KKN47963.1"/>
    </source>
</evidence>
<dbReference type="EMBL" id="LAZR01001248">
    <property type="protein sequence ID" value="KKN47963.1"/>
    <property type="molecule type" value="Genomic_DNA"/>
</dbReference>
<comment type="caution">
    <text evidence="1">The sequence shown here is derived from an EMBL/GenBank/DDBJ whole genome shotgun (WGS) entry which is preliminary data.</text>
</comment>
<sequence length="104" mass="11671">MRIQNTVIVSVYGGVVQDIATDLDPDGVRFILVDHDNEQDDFNNGHEDVNASPITAVFNAERRRELGIDDCRADADAQSHHEHGVSDCRSPQLWRRQVTDDLEG</sequence>
<reference evidence="1" key="1">
    <citation type="journal article" date="2015" name="Nature">
        <title>Complex archaea that bridge the gap between prokaryotes and eukaryotes.</title>
        <authorList>
            <person name="Spang A."/>
            <person name="Saw J.H."/>
            <person name="Jorgensen S.L."/>
            <person name="Zaremba-Niedzwiedzka K."/>
            <person name="Martijn J."/>
            <person name="Lind A.E."/>
            <person name="van Eijk R."/>
            <person name="Schleper C."/>
            <person name="Guy L."/>
            <person name="Ettema T.J."/>
        </authorList>
    </citation>
    <scope>NUCLEOTIDE SEQUENCE</scope>
</reference>
<protein>
    <submittedName>
        <fullName evidence="1">Uncharacterized protein</fullName>
    </submittedName>
</protein>
<proteinExistence type="predicted"/>
<dbReference type="AlphaFoldDB" id="A0A0F9U2V8"/>